<dbReference type="Proteomes" id="UP000002384">
    <property type="component" value="Chromosome"/>
</dbReference>
<proteinExistence type="predicted"/>
<protein>
    <recommendedName>
        <fullName evidence="3">PEP-CTERM protein-sorting domain-containing protein</fullName>
    </recommendedName>
</protein>
<dbReference type="STRING" id="65393.PCC7424_1842"/>
<dbReference type="EMBL" id="CP001291">
    <property type="protein sequence ID" value="ACK70274.1"/>
    <property type="molecule type" value="Genomic_DNA"/>
</dbReference>
<name>B7KCG9_GLOC7</name>
<evidence type="ECO:0000313" key="1">
    <source>
        <dbReference type="EMBL" id="ACK70274.1"/>
    </source>
</evidence>
<organism evidence="1 2">
    <name type="scientific">Gloeothece citriformis (strain PCC 7424)</name>
    <name type="common">Cyanothece sp. (strain PCC 7424)</name>
    <dbReference type="NCBI Taxonomy" id="65393"/>
    <lineage>
        <taxon>Bacteria</taxon>
        <taxon>Bacillati</taxon>
        <taxon>Cyanobacteriota</taxon>
        <taxon>Cyanophyceae</taxon>
        <taxon>Oscillatoriophycideae</taxon>
        <taxon>Chroococcales</taxon>
        <taxon>Aphanothecaceae</taxon>
        <taxon>Gloeothece</taxon>
        <taxon>Gloeothece citriformis</taxon>
    </lineage>
</organism>
<dbReference type="eggNOG" id="ENOG5032H41">
    <property type="taxonomic scope" value="Bacteria"/>
</dbReference>
<evidence type="ECO:0008006" key="3">
    <source>
        <dbReference type="Google" id="ProtNLM"/>
    </source>
</evidence>
<dbReference type="AlphaFoldDB" id="B7KCG9"/>
<evidence type="ECO:0000313" key="2">
    <source>
        <dbReference type="Proteomes" id="UP000002384"/>
    </source>
</evidence>
<dbReference type="RefSeq" id="WP_012599217.1">
    <property type="nucleotide sequence ID" value="NC_011729.1"/>
</dbReference>
<keyword evidence="2" id="KW-1185">Reference proteome</keyword>
<dbReference type="InterPro" id="IPR026374">
    <property type="entry name" value="Cyano_PEP"/>
</dbReference>
<gene>
    <name evidence="1" type="ordered locus">PCC7424_1842</name>
</gene>
<sequence length="249" mass="28335">MKDLKLSLFAFGAGLGLNFAPIHPLKAANFEWDFSGYNATGAGYLRFNDVAIRKSHNNDLFTQNGQTQIKLSQLASIPNINLKFDFELEDIAFFGYDEQTVYFYPNQDPELIFKWENGVGDLIGINYSDSQPLSMSSCHYIYCADFNGTFQTTWTGNTFVNQGRGRVDSYEWELVYTWDETIQDWVSDWELVYQESFDSSTYGGFEGLITFSTLEPVVIPEPLTFLGSGTAMAIGRFFKRCLSKKPKKN</sequence>
<reference evidence="2" key="1">
    <citation type="journal article" date="2011" name="MBio">
        <title>Novel metabolic attributes of the genus Cyanothece, comprising a group of unicellular nitrogen-fixing Cyanobacteria.</title>
        <authorList>
            <person name="Bandyopadhyay A."/>
            <person name="Elvitigala T."/>
            <person name="Welsh E."/>
            <person name="Stockel J."/>
            <person name="Liberton M."/>
            <person name="Min H."/>
            <person name="Sherman L.A."/>
            <person name="Pakrasi H.B."/>
        </authorList>
    </citation>
    <scope>NUCLEOTIDE SEQUENCE [LARGE SCALE GENOMIC DNA]</scope>
    <source>
        <strain evidence="2">PCC 7424</strain>
    </source>
</reference>
<dbReference type="NCBIfam" id="TIGR04155">
    <property type="entry name" value="cyano_PEP"/>
    <property type="match status" value="1"/>
</dbReference>
<dbReference type="HOGENOM" id="CLU_1114369_0_0_3"/>
<dbReference type="KEGG" id="cyc:PCC7424_1842"/>
<accession>B7KCG9</accession>